<sequence length="202" mass="22842">MNHNVLKSFAIICFAMLFLLDMAGCEEWEKKPVTQEEYAARAASQYLDALAAGDEEALLDMMNSTWAGSCHPTSEDIIMPLEEAEKQSPLMGGRTEKEVRDFMLKCFDDQRIFLRECFGGDVWDSVAFTLEEVASVNGVGELTTGIFEYDLYKVNLTFDGKVVSDKGYEAFRFYVSNKDGKWGIQEGLAWDSVLPEYQETEI</sequence>
<keyword evidence="2" id="KW-1185">Reference proteome</keyword>
<dbReference type="Proteomes" id="UP000594014">
    <property type="component" value="Chromosome"/>
</dbReference>
<evidence type="ECO:0000313" key="1">
    <source>
        <dbReference type="EMBL" id="QOX64516.1"/>
    </source>
</evidence>
<reference evidence="1" key="1">
    <citation type="submission" date="2019-08" db="EMBL/GenBank/DDBJ databases">
        <title>Genome sequence of Clostridiales bacterium MT110.</title>
        <authorList>
            <person name="Cao J."/>
        </authorList>
    </citation>
    <scope>NUCLEOTIDE SEQUENCE</scope>
    <source>
        <strain evidence="1">MT110</strain>
    </source>
</reference>
<organism evidence="1 2">
    <name type="scientific">Anoxybacterium hadale</name>
    <dbReference type="NCBI Taxonomy" id="3408580"/>
    <lineage>
        <taxon>Bacteria</taxon>
        <taxon>Bacillati</taxon>
        <taxon>Bacillota</taxon>
        <taxon>Clostridia</taxon>
        <taxon>Peptostreptococcales</taxon>
        <taxon>Anaerovoracaceae</taxon>
        <taxon>Anoxybacterium</taxon>
    </lineage>
</organism>
<evidence type="ECO:0000313" key="2">
    <source>
        <dbReference type="Proteomes" id="UP000594014"/>
    </source>
</evidence>
<gene>
    <name evidence="1" type="ORF">FRZ06_14785</name>
</gene>
<accession>A0ACD1AE44</accession>
<name>A0ACD1AE44_9FIRM</name>
<protein>
    <submittedName>
        <fullName evidence="1">Uncharacterized protein</fullName>
    </submittedName>
</protein>
<proteinExistence type="predicted"/>
<dbReference type="EMBL" id="CP042469">
    <property type="protein sequence ID" value="QOX64516.1"/>
    <property type="molecule type" value="Genomic_DNA"/>
</dbReference>